<evidence type="ECO:0000313" key="3">
    <source>
        <dbReference type="Proteomes" id="UP000251800"/>
    </source>
</evidence>
<dbReference type="OrthoDB" id="5568133at2"/>
<dbReference type="Gene3D" id="3.30.530.20">
    <property type="match status" value="1"/>
</dbReference>
<dbReference type="Pfam" id="PF10604">
    <property type="entry name" value="Polyketide_cyc2"/>
    <property type="match status" value="1"/>
</dbReference>
<dbReference type="EMBL" id="QEQK01000011">
    <property type="protein sequence ID" value="PWN55299.1"/>
    <property type="molecule type" value="Genomic_DNA"/>
</dbReference>
<dbReference type="Proteomes" id="UP000251800">
    <property type="component" value="Unassembled WGS sequence"/>
</dbReference>
<evidence type="ECO:0008006" key="4">
    <source>
        <dbReference type="Google" id="ProtNLM"/>
    </source>
</evidence>
<dbReference type="AlphaFoldDB" id="A0A383XRP5"/>
<feature type="region of interest" description="Disordered" evidence="1">
    <location>
        <begin position="1"/>
        <end position="40"/>
    </location>
</feature>
<proteinExistence type="predicted"/>
<dbReference type="InterPro" id="IPR023393">
    <property type="entry name" value="START-like_dom_sf"/>
</dbReference>
<feature type="compositionally biased region" description="Basic residues" evidence="1">
    <location>
        <begin position="1"/>
        <end position="32"/>
    </location>
</feature>
<evidence type="ECO:0000313" key="2">
    <source>
        <dbReference type="EMBL" id="PWN55299.1"/>
    </source>
</evidence>
<evidence type="ECO:0000256" key="1">
    <source>
        <dbReference type="SAM" id="MobiDB-lite"/>
    </source>
</evidence>
<organism evidence="2 3">
    <name type="scientific">Abyssibacter profundi</name>
    <dbReference type="NCBI Taxonomy" id="2182787"/>
    <lineage>
        <taxon>Bacteria</taxon>
        <taxon>Pseudomonadati</taxon>
        <taxon>Pseudomonadota</taxon>
        <taxon>Gammaproteobacteria</taxon>
        <taxon>Chromatiales</taxon>
        <taxon>Oceanococcaceae</taxon>
        <taxon>Abyssibacter</taxon>
    </lineage>
</organism>
<gene>
    <name evidence="2" type="ORF">DEH80_12485</name>
</gene>
<protein>
    <recommendedName>
        <fullName evidence="4">Ribosome association toxin RatA</fullName>
    </recommendedName>
</protein>
<sequence length="243" mass="27086">MNVSRPRKRNCGKRLKRKGHGWKRKLKQRKSVPVRNSATGLGISSSAERTRALNKPRLNLLMGAASALLSTQATAADVQSLQVEHVGSRHTVAMTVQLDSSPSDAYAVLTQFDQLPAINPAVQRATIRHQPSTHKAVLETDVRVCVLWFCKLLEQVQDMELAPAANGGSVSAHVRPDESNLRYGLANWRIWPCEQRTCLSFTAEIEPDFWVPPVIGPWVIRRKLEQEAVQTSEGIERLAAELR</sequence>
<reference evidence="2 3" key="1">
    <citation type="submission" date="2018-05" db="EMBL/GenBank/DDBJ databases">
        <title>Abyssibacter profundi OUC007T gen. nov., sp. nov, a marine bacterium isolated from seawater of the Mariana Trench.</title>
        <authorList>
            <person name="Zhou S."/>
        </authorList>
    </citation>
    <scope>NUCLEOTIDE SEQUENCE [LARGE SCALE GENOMIC DNA]</scope>
    <source>
        <strain evidence="2 3">OUC007</strain>
    </source>
</reference>
<comment type="caution">
    <text evidence="2">The sequence shown here is derived from an EMBL/GenBank/DDBJ whole genome shotgun (WGS) entry which is preliminary data.</text>
</comment>
<dbReference type="SUPFAM" id="SSF55961">
    <property type="entry name" value="Bet v1-like"/>
    <property type="match status" value="1"/>
</dbReference>
<accession>A0A383XRP5</accession>
<keyword evidence="3" id="KW-1185">Reference proteome</keyword>
<dbReference type="InterPro" id="IPR019587">
    <property type="entry name" value="Polyketide_cyclase/dehydratase"/>
</dbReference>
<name>A0A383XRP5_9GAMM</name>